<reference evidence="2 3" key="1">
    <citation type="submission" date="2014-04" db="EMBL/GenBank/DDBJ databases">
        <authorList>
            <consortium name="DOE Joint Genome Institute"/>
            <person name="Kuo A."/>
            <person name="Kohler A."/>
            <person name="Costa M.D."/>
            <person name="Nagy L.G."/>
            <person name="Floudas D."/>
            <person name="Copeland A."/>
            <person name="Barry K.W."/>
            <person name="Cichocki N."/>
            <person name="Veneault-Fourrey C."/>
            <person name="LaButti K."/>
            <person name="Lindquist E.A."/>
            <person name="Lipzen A."/>
            <person name="Lundell T."/>
            <person name="Morin E."/>
            <person name="Murat C."/>
            <person name="Sun H."/>
            <person name="Tunlid A."/>
            <person name="Henrissat B."/>
            <person name="Grigoriev I.V."/>
            <person name="Hibbett D.S."/>
            <person name="Martin F."/>
            <person name="Nordberg H.P."/>
            <person name="Cantor M.N."/>
            <person name="Hua S.X."/>
        </authorList>
    </citation>
    <scope>NUCLEOTIDE SEQUENCE [LARGE SCALE GENOMIC DNA]</scope>
    <source>
        <strain evidence="2 3">Marx 270</strain>
    </source>
</reference>
<dbReference type="HOGENOM" id="CLU_1704963_0_0_1"/>
<dbReference type="InParanoid" id="A0A0C3NL15"/>
<accession>A0A0C3NL15</accession>
<gene>
    <name evidence="2" type="ORF">M404DRAFT_28662</name>
</gene>
<reference evidence="3" key="2">
    <citation type="submission" date="2015-01" db="EMBL/GenBank/DDBJ databases">
        <title>Evolutionary Origins and Diversification of the Mycorrhizal Mutualists.</title>
        <authorList>
            <consortium name="DOE Joint Genome Institute"/>
            <consortium name="Mycorrhizal Genomics Consortium"/>
            <person name="Kohler A."/>
            <person name="Kuo A."/>
            <person name="Nagy L.G."/>
            <person name="Floudas D."/>
            <person name="Copeland A."/>
            <person name="Barry K.W."/>
            <person name="Cichocki N."/>
            <person name="Veneault-Fourrey C."/>
            <person name="LaButti K."/>
            <person name="Lindquist E.A."/>
            <person name="Lipzen A."/>
            <person name="Lundell T."/>
            <person name="Morin E."/>
            <person name="Murat C."/>
            <person name="Riley R."/>
            <person name="Ohm R."/>
            <person name="Sun H."/>
            <person name="Tunlid A."/>
            <person name="Henrissat B."/>
            <person name="Grigoriev I.V."/>
            <person name="Hibbett D.S."/>
            <person name="Martin F."/>
        </authorList>
    </citation>
    <scope>NUCLEOTIDE SEQUENCE [LARGE SCALE GENOMIC DNA]</scope>
    <source>
        <strain evidence="3">Marx 270</strain>
    </source>
</reference>
<sequence>MKETNTSYVEEEASNADEVDRSEGLGAADELPTLAKRRPAELIEFTAKIKDGSEHQGDDHLRSLPIAQDAPPNPVGRGNKRPEDVAQPHSATARQRQLAVSGGDGMTEGIWKSPRVRRAPARPDADIPSPPSKRSRKHTLADPGVSPGKRARMQ</sequence>
<name>A0A0C3NL15_PISTI</name>
<feature type="compositionally biased region" description="Basic and acidic residues" evidence="1">
    <location>
        <begin position="47"/>
        <end position="62"/>
    </location>
</feature>
<organism evidence="2 3">
    <name type="scientific">Pisolithus tinctorius Marx 270</name>
    <dbReference type="NCBI Taxonomy" id="870435"/>
    <lineage>
        <taxon>Eukaryota</taxon>
        <taxon>Fungi</taxon>
        <taxon>Dikarya</taxon>
        <taxon>Basidiomycota</taxon>
        <taxon>Agaricomycotina</taxon>
        <taxon>Agaricomycetes</taxon>
        <taxon>Agaricomycetidae</taxon>
        <taxon>Boletales</taxon>
        <taxon>Sclerodermatineae</taxon>
        <taxon>Pisolithaceae</taxon>
        <taxon>Pisolithus</taxon>
    </lineage>
</organism>
<protein>
    <submittedName>
        <fullName evidence="2">Uncharacterized protein</fullName>
    </submittedName>
</protein>
<evidence type="ECO:0000313" key="2">
    <source>
        <dbReference type="EMBL" id="KIO01660.1"/>
    </source>
</evidence>
<dbReference type="EMBL" id="KN831987">
    <property type="protein sequence ID" value="KIO01660.1"/>
    <property type="molecule type" value="Genomic_DNA"/>
</dbReference>
<evidence type="ECO:0000313" key="3">
    <source>
        <dbReference type="Proteomes" id="UP000054217"/>
    </source>
</evidence>
<proteinExistence type="predicted"/>
<feature type="region of interest" description="Disordered" evidence="1">
    <location>
        <begin position="1"/>
        <end position="154"/>
    </location>
</feature>
<keyword evidence="3" id="KW-1185">Reference proteome</keyword>
<evidence type="ECO:0000256" key="1">
    <source>
        <dbReference type="SAM" id="MobiDB-lite"/>
    </source>
</evidence>
<dbReference type="AlphaFoldDB" id="A0A0C3NL15"/>
<dbReference type="Proteomes" id="UP000054217">
    <property type="component" value="Unassembled WGS sequence"/>
</dbReference>